<comment type="pathway">
    <text evidence="1 4">Glycan biosynthesis; trehalose biosynthesis.</text>
</comment>
<dbReference type="EMBL" id="LDPZ01000074">
    <property type="protein sequence ID" value="KTQ84202.1"/>
    <property type="molecule type" value="Genomic_DNA"/>
</dbReference>
<protein>
    <recommendedName>
        <fullName evidence="4">Trehalose 6-phosphate phosphatase</fullName>
        <ecNumber evidence="4">3.1.3.12</ecNumber>
    </recommendedName>
</protein>
<evidence type="ECO:0000256" key="3">
    <source>
        <dbReference type="ARBA" id="ARBA00022801"/>
    </source>
</evidence>
<evidence type="ECO:0000313" key="6">
    <source>
        <dbReference type="Proteomes" id="UP000078272"/>
    </source>
</evidence>
<organism evidence="5 6">
    <name type="scientific">Aureimonas ureilytica</name>
    <dbReference type="NCBI Taxonomy" id="401562"/>
    <lineage>
        <taxon>Bacteria</taxon>
        <taxon>Pseudomonadati</taxon>
        <taxon>Pseudomonadota</taxon>
        <taxon>Alphaproteobacteria</taxon>
        <taxon>Hyphomicrobiales</taxon>
        <taxon>Aurantimonadaceae</taxon>
        <taxon>Aureimonas</taxon>
    </lineage>
</organism>
<dbReference type="EC" id="3.1.3.12" evidence="4"/>
<sequence>MNLPPPIDPARHALFIDFDGTLVDLVDDPTGVVISPEAVERLGQLQAACAGAFAVVSGRRIADLDHFLQPLQFAAAGVHGLERRDQPGAPVVPLAGPEGLDSIRVALAAGVVAEPRLRLEDKKTALVVHYRGFPELQEAAIRLVSAAVGAEPGFAVMKGDNIVEVHLAGMDKGKAIEALMAHAPFQGRQPIYVGDDTTDEFGFYAVRKLGGVSIKVGDGATEAEFRLASVDSVHRWLGVARREASQQQGETQS</sequence>
<evidence type="ECO:0000313" key="5">
    <source>
        <dbReference type="EMBL" id="KTQ84202.1"/>
    </source>
</evidence>
<dbReference type="Gene3D" id="3.30.70.1020">
    <property type="entry name" value="Trehalose-6-phosphate phosphatase related protein, domain 2"/>
    <property type="match status" value="1"/>
</dbReference>
<dbReference type="STRING" id="401562.NS365_10180"/>
<evidence type="ECO:0000256" key="2">
    <source>
        <dbReference type="ARBA" id="ARBA00008770"/>
    </source>
</evidence>
<accession>A0A175R491</accession>
<comment type="function">
    <text evidence="4">Removes the phosphate from trehalose 6-phosphate to produce free trehalose.</text>
</comment>
<dbReference type="NCBIfam" id="TIGR01484">
    <property type="entry name" value="HAD-SF-IIB"/>
    <property type="match status" value="1"/>
</dbReference>
<name>A0A175R491_9HYPH</name>
<dbReference type="InterPro" id="IPR023214">
    <property type="entry name" value="HAD_sf"/>
</dbReference>
<dbReference type="AlphaFoldDB" id="A0A175R491"/>
<dbReference type="Proteomes" id="UP000078272">
    <property type="component" value="Unassembled WGS sequence"/>
</dbReference>
<dbReference type="Gene3D" id="3.40.50.1000">
    <property type="entry name" value="HAD superfamily/HAD-like"/>
    <property type="match status" value="1"/>
</dbReference>
<keyword evidence="3 4" id="KW-0378">Hydrolase</keyword>
<reference evidence="5 6" key="1">
    <citation type="journal article" date="2016" name="Front. Microbiol.">
        <title>Genomic Resource of Rice Seed Associated Bacteria.</title>
        <authorList>
            <person name="Midha S."/>
            <person name="Bansal K."/>
            <person name="Sharma S."/>
            <person name="Kumar N."/>
            <person name="Patil P.P."/>
            <person name="Chaudhry V."/>
            <person name="Patil P.B."/>
        </authorList>
    </citation>
    <scope>NUCLEOTIDE SEQUENCE [LARGE SCALE GENOMIC DNA]</scope>
    <source>
        <strain evidence="5 6">NS226</strain>
    </source>
</reference>
<dbReference type="NCBIfam" id="TIGR00685">
    <property type="entry name" value="T6PP"/>
    <property type="match status" value="1"/>
</dbReference>
<comment type="similarity">
    <text evidence="2 4">Belongs to the trehalose phosphatase family.</text>
</comment>
<dbReference type="PANTHER" id="PTHR43768:SF3">
    <property type="entry name" value="TREHALOSE 6-PHOSPHATE PHOSPHATASE"/>
    <property type="match status" value="1"/>
</dbReference>
<comment type="cofactor">
    <cofactor evidence="4">
        <name>Mg(2+)</name>
        <dbReference type="ChEBI" id="CHEBI:18420"/>
    </cofactor>
</comment>
<dbReference type="GO" id="GO:0005992">
    <property type="term" value="P:trehalose biosynthetic process"/>
    <property type="evidence" value="ECO:0007669"/>
    <property type="project" value="UniProtKB-UniPathway"/>
</dbReference>
<keyword evidence="4" id="KW-0460">Magnesium</keyword>
<dbReference type="InterPro" id="IPR003337">
    <property type="entry name" value="Trehalose_PPase"/>
</dbReference>
<dbReference type="GO" id="GO:0004805">
    <property type="term" value="F:trehalose-phosphatase activity"/>
    <property type="evidence" value="ECO:0007669"/>
    <property type="project" value="UniProtKB-EC"/>
</dbReference>
<dbReference type="GO" id="GO:0046872">
    <property type="term" value="F:metal ion binding"/>
    <property type="evidence" value="ECO:0007669"/>
    <property type="project" value="UniProtKB-KW"/>
</dbReference>
<comment type="caution">
    <text evidence="5">The sequence shown here is derived from an EMBL/GenBank/DDBJ whole genome shotgun (WGS) entry which is preliminary data.</text>
</comment>
<dbReference type="CDD" id="cd01627">
    <property type="entry name" value="HAD_TPP"/>
    <property type="match status" value="1"/>
</dbReference>
<keyword evidence="4" id="KW-0479">Metal-binding</keyword>
<comment type="catalytic activity">
    <reaction evidence="4">
        <text>alpha,alpha-trehalose 6-phosphate + H2O = alpha,alpha-trehalose + phosphate</text>
        <dbReference type="Rhea" id="RHEA:23420"/>
        <dbReference type="ChEBI" id="CHEBI:15377"/>
        <dbReference type="ChEBI" id="CHEBI:16551"/>
        <dbReference type="ChEBI" id="CHEBI:43474"/>
        <dbReference type="ChEBI" id="CHEBI:58429"/>
        <dbReference type="EC" id="3.1.3.12"/>
    </reaction>
</comment>
<dbReference type="InterPro" id="IPR036412">
    <property type="entry name" value="HAD-like_sf"/>
</dbReference>
<proteinExistence type="inferred from homology"/>
<dbReference type="InterPro" id="IPR044651">
    <property type="entry name" value="OTSB-like"/>
</dbReference>
<dbReference type="SUPFAM" id="SSF56784">
    <property type="entry name" value="HAD-like"/>
    <property type="match status" value="1"/>
</dbReference>
<evidence type="ECO:0000256" key="4">
    <source>
        <dbReference type="RuleBase" id="RU361117"/>
    </source>
</evidence>
<dbReference type="RefSeq" id="WP_058636746.1">
    <property type="nucleotide sequence ID" value="NZ_LDPZ01000074.1"/>
</dbReference>
<gene>
    <name evidence="5" type="ORF">NS226_21840</name>
</gene>
<dbReference type="PANTHER" id="PTHR43768">
    <property type="entry name" value="TREHALOSE 6-PHOSPHATE PHOSPHATASE"/>
    <property type="match status" value="1"/>
</dbReference>
<dbReference type="InterPro" id="IPR006379">
    <property type="entry name" value="HAD-SF_hydro_IIB"/>
</dbReference>
<dbReference type="UniPathway" id="UPA00299"/>
<dbReference type="Pfam" id="PF02358">
    <property type="entry name" value="Trehalose_PPase"/>
    <property type="match status" value="1"/>
</dbReference>
<dbReference type="PATRIC" id="fig|401562.3.peg.4826"/>
<evidence type="ECO:0000256" key="1">
    <source>
        <dbReference type="ARBA" id="ARBA00005199"/>
    </source>
</evidence>